<keyword evidence="1 11" id="KW-0963">Cytoplasm</keyword>
<evidence type="ECO:0000259" key="14">
    <source>
        <dbReference type="PROSITE" id="PS51188"/>
    </source>
</evidence>
<feature type="binding site" evidence="11">
    <location>
        <position position="149"/>
    </location>
    <ligand>
        <name>Zn(2+)</name>
        <dbReference type="ChEBI" id="CHEBI:29105"/>
        <label>1</label>
    </ligand>
</feature>
<dbReference type="SMART" id="SM00271">
    <property type="entry name" value="DnaJ"/>
    <property type="match status" value="1"/>
</dbReference>
<keyword evidence="2 11" id="KW-0235">DNA replication</keyword>
<dbReference type="GO" id="GO:0051082">
    <property type="term" value="F:unfolded protein binding"/>
    <property type="evidence" value="ECO:0007669"/>
    <property type="project" value="UniProtKB-UniRule"/>
</dbReference>
<feature type="zinc finger region" description="CR-type" evidence="12">
    <location>
        <begin position="133"/>
        <end position="215"/>
    </location>
</feature>
<evidence type="ECO:0000256" key="5">
    <source>
        <dbReference type="ARBA" id="ARBA00022771"/>
    </source>
</evidence>
<evidence type="ECO:0000256" key="2">
    <source>
        <dbReference type="ARBA" id="ARBA00022705"/>
    </source>
</evidence>
<dbReference type="PROSITE" id="PS50076">
    <property type="entry name" value="DNAJ_2"/>
    <property type="match status" value="1"/>
</dbReference>
<organism evidence="15 16">
    <name type="scientific">Dietzia timorensis</name>
    <dbReference type="NCBI Taxonomy" id="499555"/>
    <lineage>
        <taxon>Bacteria</taxon>
        <taxon>Bacillati</taxon>
        <taxon>Actinomycetota</taxon>
        <taxon>Actinomycetes</taxon>
        <taxon>Mycobacteriales</taxon>
        <taxon>Dietziaceae</taxon>
        <taxon>Dietzia</taxon>
    </lineage>
</organism>
<comment type="subcellular location">
    <subcellularLocation>
        <location evidence="11">Cytoplasm</location>
    </subcellularLocation>
</comment>
<feature type="repeat" description="CXXCXGXG motif" evidence="11">
    <location>
        <begin position="163"/>
        <end position="170"/>
    </location>
</feature>
<dbReference type="SUPFAM" id="SSF46565">
    <property type="entry name" value="Chaperone J-domain"/>
    <property type="match status" value="1"/>
</dbReference>
<dbReference type="GO" id="GO:0009408">
    <property type="term" value="P:response to heat"/>
    <property type="evidence" value="ECO:0007669"/>
    <property type="project" value="InterPro"/>
</dbReference>
<comment type="domain">
    <text evidence="11">The J domain is necessary and sufficient to stimulate DnaK ATPase activity. Zinc center 1 plays an important role in the autonomous, DnaK-independent chaperone activity of DnaJ. Zinc center 2 is essential for interaction with DnaK and for DnaJ activity.</text>
</comment>
<dbReference type="GO" id="GO:0008270">
    <property type="term" value="F:zinc ion binding"/>
    <property type="evidence" value="ECO:0007669"/>
    <property type="project" value="UniProtKB-UniRule"/>
</dbReference>
<feature type="repeat" description="CXXCXGXG motif" evidence="11">
    <location>
        <begin position="203"/>
        <end position="210"/>
    </location>
</feature>
<dbReference type="AlphaFoldDB" id="A0A173LI84"/>
<dbReference type="KEGG" id="dtm:BJL86_1251"/>
<evidence type="ECO:0000256" key="12">
    <source>
        <dbReference type="PROSITE-ProRule" id="PRU00546"/>
    </source>
</evidence>
<dbReference type="Gene3D" id="1.10.287.110">
    <property type="entry name" value="DnaJ domain"/>
    <property type="match status" value="1"/>
</dbReference>
<dbReference type="NCBIfam" id="NF008035">
    <property type="entry name" value="PRK10767.1"/>
    <property type="match status" value="1"/>
</dbReference>
<dbReference type="STRING" id="499555.BJL86_1251"/>
<feature type="domain" description="J" evidence="13">
    <location>
        <begin position="4"/>
        <end position="68"/>
    </location>
</feature>
<dbReference type="GO" id="GO:0005737">
    <property type="term" value="C:cytoplasm"/>
    <property type="evidence" value="ECO:0007669"/>
    <property type="project" value="UniProtKB-SubCell"/>
</dbReference>
<keyword evidence="3 11" id="KW-0479">Metal-binding</keyword>
<dbReference type="InterPro" id="IPR036869">
    <property type="entry name" value="J_dom_sf"/>
</dbReference>
<dbReference type="GO" id="GO:0005524">
    <property type="term" value="F:ATP binding"/>
    <property type="evidence" value="ECO:0007669"/>
    <property type="project" value="InterPro"/>
</dbReference>
<keyword evidence="7 11" id="KW-0346">Stress response</keyword>
<evidence type="ECO:0000256" key="1">
    <source>
        <dbReference type="ARBA" id="ARBA00022490"/>
    </source>
</evidence>
<evidence type="ECO:0000313" key="15">
    <source>
        <dbReference type="EMBL" id="ANI92036.1"/>
    </source>
</evidence>
<dbReference type="Pfam" id="PF01556">
    <property type="entry name" value="DnaJ_C"/>
    <property type="match status" value="1"/>
</dbReference>
<dbReference type="FunFam" id="2.60.260.20:FF:000005">
    <property type="entry name" value="Chaperone protein dnaJ 1, mitochondrial"/>
    <property type="match status" value="1"/>
</dbReference>
<dbReference type="PRINTS" id="PR00625">
    <property type="entry name" value="JDOMAIN"/>
</dbReference>
<accession>A0A173LI84</accession>
<evidence type="ECO:0000256" key="8">
    <source>
        <dbReference type="ARBA" id="ARBA00023186"/>
    </source>
</evidence>
<dbReference type="InterPro" id="IPR001305">
    <property type="entry name" value="HSP_DnaJ_Cys-rich_dom"/>
</dbReference>
<dbReference type="FunFam" id="1.10.287.110:FF:000031">
    <property type="entry name" value="Molecular chaperone DnaJ"/>
    <property type="match status" value="1"/>
</dbReference>
<evidence type="ECO:0000256" key="11">
    <source>
        <dbReference type="HAMAP-Rule" id="MF_01152"/>
    </source>
</evidence>
<dbReference type="SUPFAM" id="SSF49493">
    <property type="entry name" value="HSP40/DnaJ peptide-binding domain"/>
    <property type="match status" value="2"/>
</dbReference>
<feature type="binding site" evidence="11">
    <location>
        <position position="163"/>
    </location>
    <ligand>
        <name>Zn(2+)</name>
        <dbReference type="ChEBI" id="CHEBI:29105"/>
        <label>2</label>
    </ligand>
</feature>
<evidence type="ECO:0000256" key="3">
    <source>
        <dbReference type="ARBA" id="ARBA00022723"/>
    </source>
</evidence>
<evidence type="ECO:0000256" key="6">
    <source>
        <dbReference type="ARBA" id="ARBA00022833"/>
    </source>
</evidence>
<keyword evidence="6 11" id="KW-0862">Zinc</keyword>
<comment type="similarity">
    <text evidence="9 11">Belongs to the DnaJ family.</text>
</comment>
<dbReference type="HAMAP" id="MF_01152">
    <property type="entry name" value="DnaJ"/>
    <property type="match status" value="1"/>
</dbReference>
<dbReference type="CDD" id="cd10747">
    <property type="entry name" value="DnaJ_C"/>
    <property type="match status" value="1"/>
</dbReference>
<feature type="binding site" evidence="11">
    <location>
        <position position="206"/>
    </location>
    <ligand>
        <name>Zn(2+)</name>
        <dbReference type="ChEBI" id="CHEBI:29105"/>
        <label>1</label>
    </ligand>
</feature>
<keyword evidence="4 11" id="KW-0677">Repeat</keyword>
<feature type="repeat" description="CXXCXGXG motif" evidence="11">
    <location>
        <begin position="146"/>
        <end position="153"/>
    </location>
</feature>
<feature type="binding site" evidence="11">
    <location>
        <position position="192"/>
    </location>
    <ligand>
        <name>Zn(2+)</name>
        <dbReference type="ChEBI" id="CHEBI:29105"/>
        <label>2</label>
    </ligand>
</feature>
<dbReference type="FunFam" id="2.10.230.10:FF:000002">
    <property type="entry name" value="Molecular chaperone DnaJ"/>
    <property type="match status" value="1"/>
</dbReference>
<evidence type="ECO:0000313" key="16">
    <source>
        <dbReference type="Proteomes" id="UP000186104"/>
    </source>
</evidence>
<evidence type="ECO:0000259" key="13">
    <source>
        <dbReference type="PROSITE" id="PS50076"/>
    </source>
</evidence>
<dbReference type="CDD" id="cd06257">
    <property type="entry name" value="DnaJ"/>
    <property type="match status" value="1"/>
</dbReference>
<dbReference type="CDD" id="cd10719">
    <property type="entry name" value="DnaJ_zf"/>
    <property type="match status" value="1"/>
</dbReference>
<dbReference type="RefSeq" id="WP_067471905.1">
    <property type="nucleotide sequence ID" value="NZ_CP015961.1"/>
</dbReference>
<dbReference type="PANTHER" id="PTHR43096:SF48">
    <property type="entry name" value="CHAPERONE PROTEIN DNAJ"/>
    <property type="match status" value="1"/>
</dbReference>
<dbReference type="Proteomes" id="UP000186104">
    <property type="component" value="Chromosome"/>
</dbReference>
<feature type="repeat" description="CXXCXGXG motif" evidence="11">
    <location>
        <begin position="189"/>
        <end position="196"/>
    </location>
</feature>
<feature type="binding site" evidence="11">
    <location>
        <position position="203"/>
    </location>
    <ligand>
        <name>Zn(2+)</name>
        <dbReference type="ChEBI" id="CHEBI:29105"/>
        <label>1</label>
    </ligand>
</feature>
<comment type="function">
    <text evidence="11">Participates actively in the response to hyperosmotic and heat shock by preventing the aggregation of stress-denatured proteins and by disaggregating proteins, also in an autonomous, DnaK-independent fashion. Unfolded proteins bind initially to DnaJ; upon interaction with the DnaJ-bound protein, DnaK hydrolyzes its bound ATP, resulting in the formation of a stable complex. GrpE releases ADP from DnaK; ATP binding to DnaK triggers the release of the substrate protein, thus completing the reaction cycle. Several rounds of ATP-dependent interactions between DnaJ, DnaK and GrpE are required for fully efficient folding. Also involved, together with DnaK and GrpE, in the DNA replication of plasmids through activation of initiation proteins.</text>
</comment>
<dbReference type="Pfam" id="PF00226">
    <property type="entry name" value="DnaJ"/>
    <property type="match status" value="1"/>
</dbReference>
<dbReference type="OrthoDB" id="9779889at2"/>
<name>A0A173LI84_9ACTN</name>
<dbReference type="PANTHER" id="PTHR43096">
    <property type="entry name" value="DNAJ HOMOLOG 1, MITOCHONDRIAL-RELATED"/>
    <property type="match status" value="1"/>
</dbReference>
<reference evidence="15 16" key="1">
    <citation type="submission" date="2016-06" db="EMBL/GenBank/DDBJ databases">
        <title>Complete genome sequence of a saline-alkali tolerant type strain Dietzia timorensis ID05-A0528T.</title>
        <authorList>
            <person name="Wu X."/>
        </authorList>
    </citation>
    <scope>NUCLEOTIDE SEQUENCE [LARGE SCALE GENOMIC DNA]</scope>
    <source>
        <strain evidence="15 16">ID05-A0528</strain>
    </source>
</reference>
<evidence type="ECO:0000256" key="4">
    <source>
        <dbReference type="ARBA" id="ARBA00022737"/>
    </source>
</evidence>
<feature type="binding site" evidence="11">
    <location>
        <position position="166"/>
    </location>
    <ligand>
        <name>Zn(2+)</name>
        <dbReference type="ChEBI" id="CHEBI:29105"/>
        <label>2</label>
    </ligand>
</feature>
<evidence type="ECO:0000256" key="10">
    <source>
        <dbReference type="ARBA" id="ARBA00067609"/>
    </source>
</evidence>
<dbReference type="NCBIfam" id="TIGR02349">
    <property type="entry name" value="DnaJ_bact"/>
    <property type="match status" value="1"/>
</dbReference>
<dbReference type="SUPFAM" id="SSF57938">
    <property type="entry name" value="DnaJ/Hsp40 cysteine-rich domain"/>
    <property type="match status" value="1"/>
</dbReference>
<sequence length="383" mass="40126">MARDYYGILGVDKSASESEIKKAYRKLARQYHPDVNSSEEAQEKFAEVGAAYEVLSDPEKRRVVDMGGDPLGGPGEAGGGGFGGAGFGGMGDIFDAFFGGGGGGGSRGPRSRVQPGSDSLVRVTLDLEEAATGTQKEIQIDTAVLCKTCHGKGSADGAKPTTCQICQGAGEVQSVQRTMLGNVMTSRPCSNCQGTGEVIPNPCGSCGGQGRVRERRNVTAKIPAGVTTGNRVRLSGQGEVGPGGGPAGDLYVEIREREHPVFVREGDDLHASVRVPMVEAALGSEIELESILGEDISVRIEAGTQPNDVVNLRGKGMPNVRGGAPGDMVVHLDIAVPTHLNSKQKDALRKLRELEKEGPKLVDKDNAHSGSLFSKLRSAFSGR</sequence>
<dbReference type="EMBL" id="CP015961">
    <property type="protein sequence ID" value="ANI92036.1"/>
    <property type="molecule type" value="Genomic_DNA"/>
</dbReference>
<keyword evidence="5 11" id="KW-0863">Zinc-finger</keyword>
<comment type="subunit">
    <text evidence="11">Homodimer.</text>
</comment>
<protein>
    <recommendedName>
        <fullName evidence="10 11">Chaperone protein DnaJ</fullName>
    </recommendedName>
</protein>
<keyword evidence="8 11" id="KW-0143">Chaperone</keyword>
<gene>
    <name evidence="11" type="primary">dnaJ</name>
    <name evidence="15" type="ORF">BJL86_1251</name>
</gene>
<comment type="cofactor">
    <cofactor evidence="11">
        <name>Zn(2+)</name>
        <dbReference type="ChEBI" id="CHEBI:29105"/>
    </cofactor>
    <text evidence="11">Binds 2 Zn(2+) ions per monomer.</text>
</comment>
<evidence type="ECO:0000256" key="9">
    <source>
        <dbReference type="ARBA" id="ARBA00061004"/>
    </source>
</evidence>
<dbReference type="PROSITE" id="PS51188">
    <property type="entry name" value="ZF_CR"/>
    <property type="match status" value="1"/>
</dbReference>
<dbReference type="InterPro" id="IPR012724">
    <property type="entry name" value="DnaJ"/>
</dbReference>
<dbReference type="GO" id="GO:0042026">
    <property type="term" value="P:protein refolding"/>
    <property type="evidence" value="ECO:0007669"/>
    <property type="project" value="TreeGrafter"/>
</dbReference>
<dbReference type="InterPro" id="IPR002939">
    <property type="entry name" value="DnaJ_C"/>
</dbReference>
<dbReference type="Pfam" id="PF00684">
    <property type="entry name" value="DnaJ_CXXCXGXG"/>
    <property type="match status" value="1"/>
</dbReference>
<proteinExistence type="inferred from homology"/>
<dbReference type="Gene3D" id="2.60.260.20">
    <property type="entry name" value="Urease metallochaperone UreE, N-terminal domain"/>
    <property type="match status" value="2"/>
</dbReference>
<dbReference type="InterPro" id="IPR001623">
    <property type="entry name" value="DnaJ_domain"/>
</dbReference>
<dbReference type="Gene3D" id="2.10.230.10">
    <property type="entry name" value="Heat shock protein DnaJ, cysteine-rich domain"/>
    <property type="match status" value="1"/>
</dbReference>
<dbReference type="NCBIfam" id="NF010871">
    <property type="entry name" value="PRK14278.1"/>
    <property type="match status" value="1"/>
</dbReference>
<dbReference type="GO" id="GO:0031072">
    <property type="term" value="F:heat shock protein binding"/>
    <property type="evidence" value="ECO:0007669"/>
    <property type="project" value="InterPro"/>
</dbReference>
<evidence type="ECO:0000256" key="7">
    <source>
        <dbReference type="ARBA" id="ARBA00023016"/>
    </source>
</evidence>
<keyword evidence="16" id="KW-1185">Reference proteome</keyword>
<feature type="binding site" evidence="11">
    <location>
        <position position="146"/>
    </location>
    <ligand>
        <name>Zn(2+)</name>
        <dbReference type="ChEBI" id="CHEBI:29105"/>
        <label>1</label>
    </ligand>
</feature>
<feature type="binding site" evidence="11">
    <location>
        <position position="189"/>
    </location>
    <ligand>
        <name>Zn(2+)</name>
        <dbReference type="ChEBI" id="CHEBI:29105"/>
        <label>2</label>
    </ligand>
</feature>
<dbReference type="InterPro" id="IPR036410">
    <property type="entry name" value="HSP_DnaJ_Cys-rich_dom_sf"/>
</dbReference>
<dbReference type="GO" id="GO:0006260">
    <property type="term" value="P:DNA replication"/>
    <property type="evidence" value="ECO:0007669"/>
    <property type="project" value="UniProtKB-KW"/>
</dbReference>
<feature type="domain" description="CR-type" evidence="14">
    <location>
        <begin position="133"/>
        <end position="215"/>
    </location>
</feature>
<dbReference type="InterPro" id="IPR008971">
    <property type="entry name" value="HSP40/DnaJ_pept-bd"/>
</dbReference>